<accession>A0ABQ5QH24</accession>
<dbReference type="InterPro" id="IPR000836">
    <property type="entry name" value="PRTase_dom"/>
</dbReference>
<comment type="caution">
    <text evidence="2">The sequence shown here is derived from an EMBL/GenBank/DDBJ whole genome shotgun (WGS) entry which is preliminary data.</text>
</comment>
<evidence type="ECO:0000313" key="3">
    <source>
        <dbReference type="Proteomes" id="UP001165069"/>
    </source>
</evidence>
<evidence type="ECO:0000313" key="2">
    <source>
        <dbReference type="EMBL" id="GLH73731.1"/>
    </source>
</evidence>
<reference evidence="2 3" key="1">
    <citation type="journal article" date="2023" name="Antonie Van Leeuwenhoek">
        <title>Mesoterricola silvestris gen. nov., sp. nov., Mesoterricola sediminis sp. nov., Geothrix oryzae sp. nov., Geothrix edaphica sp. nov., Geothrix rubra sp. nov., and Geothrix limicola sp. nov., six novel members of Acidobacteriota isolated from soils.</title>
        <authorList>
            <person name="Itoh H."/>
            <person name="Sugisawa Y."/>
            <person name="Mise K."/>
            <person name="Xu Z."/>
            <person name="Kuniyasu M."/>
            <person name="Ushijima N."/>
            <person name="Kawano K."/>
            <person name="Kobayashi E."/>
            <person name="Shiratori Y."/>
            <person name="Masuda Y."/>
            <person name="Senoo K."/>
        </authorList>
    </citation>
    <scope>NUCLEOTIDE SEQUENCE [LARGE SCALE GENOMIC DNA]</scope>
    <source>
        <strain evidence="2 3">Red804</strain>
    </source>
</reference>
<dbReference type="SUPFAM" id="SSF53271">
    <property type="entry name" value="PRTase-like"/>
    <property type="match status" value="1"/>
</dbReference>
<keyword evidence="3" id="KW-1185">Reference proteome</keyword>
<dbReference type="InterPro" id="IPR029057">
    <property type="entry name" value="PRTase-like"/>
</dbReference>
<dbReference type="Proteomes" id="UP001165069">
    <property type="component" value="Unassembled WGS sequence"/>
</dbReference>
<name>A0ABQ5QH24_9BACT</name>
<evidence type="ECO:0000256" key="1">
    <source>
        <dbReference type="ARBA" id="ARBA00008007"/>
    </source>
</evidence>
<protein>
    <recommendedName>
        <fullName evidence="4">ComF family protein</fullName>
    </recommendedName>
</protein>
<sequence>MLPASLRSHLARTAARTRGSLLLCRGCLGPVGEGSEAGLCARCWDGLRPLSNNRCPRCALVHGDEACPEATAWELGDALWDYHGGRPPLGALLLPGIKQGEAGWRQALLGRVAKAPLPAWAAEVDAVTAAPSTLHRRWLRGFDLGGEAGRLIAGRLGRPFEATLTKGWLAGRQAARTESERRRLRRRAIALRRGCLPRGIILLVDDVWTTGTTLLRCAQALMEGGAGEVRVLTLFRAL</sequence>
<dbReference type="Gene3D" id="3.40.50.2020">
    <property type="match status" value="1"/>
</dbReference>
<gene>
    <name evidence="2" type="ORF">GETHLI_22330</name>
</gene>
<evidence type="ECO:0008006" key="4">
    <source>
        <dbReference type="Google" id="ProtNLM"/>
    </source>
</evidence>
<dbReference type="PANTHER" id="PTHR47505">
    <property type="entry name" value="DNA UTILIZATION PROTEIN YHGH"/>
    <property type="match status" value="1"/>
</dbReference>
<proteinExistence type="inferred from homology"/>
<dbReference type="CDD" id="cd06223">
    <property type="entry name" value="PRTases_typeI"/>
    <property type="match status" value="1"/>
</dbReference>
<dbReference type="EMBL" id="BSDE01000004">
    <property type="protein sequence ID" value="GLH73731.1"/>
    <property type="molecule type" value="Genomic_DNA"/>
</dbReference>
<comment type="similarity">
    <text evidence="1">Belongs to the ComF/GntX family.</text>
</comment>
<organism evidence="2 3">
    <name type="scientific">Geothrix limicola</name>
    <dbReference type="NCBI Taxonomy" id="2927978"/>
    <lineage>
        <taxon>Bacteria</taxon>
        <taxon>Pseudomonadati</taxon>
        <taxon>Acidobacteriota</taxon>
        <taxon>Holophagae</taxon>
        <taxon>Holophagales</taxon>
        <taxon>Holophagaceae</taxon>
        <taxon>Geothrix</taxon>
    </lineage>
</organism>
<dbReference type="InterPro" id="IPR051910">
    <property type="entry name" value="ComF/GntX_DNA_util-trans"/>
</dbReference>
<dbReference type="PANTHER" id="PTHR47505:SF1">
    <property type="entry name" value="DNA UTILIZATION PROTEIN YHGH"/>
    <property type="match status" value="1"/>
</dbReference>